<feature type="region of interest" description="Disordered" evidence="1">
    <location>
        <begin position="95"/>
        <end position="127"/>
    </location>
</feature>
<dbReference type="AlphaFoldDB" id="A0A2R6P977"/>
<sequence>MDMKGYPPTDPAADTFTLLLFLIKVTHDAIPSKAIATTAAIVTPAMSPTFLLLLVDEELAAKDGPGIVAVELGIMVVELADDAAATGIVEELETADDGDATGIQEKSLPGGETSGKGSVAALAPVAS</sequence>
<organism evidence="2 3">
    <name type="scientific">Hermanssonia centrifuga</name>
    <dbReference type="NCBI Taxonomy" id="98765"/>
    <lineage>
        <taxon>Eukaryota</taxon>
        <taxon>Fungi</taxon>
        <taxon>Dikarya</taxon>
        <taxon>Basidiomycota</taxon>
        <taxon>Agaricomycotina</taxon>
        <taxon>Agaricomycetes</taxon>
        <taxon>Polyporales</taxon>
        <taxon>Meruliaceae</taxon>
        <taxon>Hermanssonia</taxon>
    </lineage>
</organism>
<evidence type="ECO:0000313" key="2">
    <source>
        <dbReference type="EMBL" id="PSR87153.1"/>
    </source>
</evidence>
<gene>
    <name evidence="2" type="ORF">PHLCEN_2v5244</name>
</gene>
<name>A0A2R6P977_9APHY</name>
<protein>
    <submittedName>
        <fullName evidence="2">Uncharacterized protein</fullName>
    </submittedName>
</protein>
<keyword evidence="3" id="KW-1185">Reference proteome</keyword>
<proteinExistence type="predicted"/>
<evidence type="ECO:0000313" key="3">
    <source>
        <dbReference type="Proteomes" id="UP000186601"/>
    </source>
</evidence>
<comment type="caution">
    <text evidence="2">The sequence shown here is derived from an EMBL/GenBank/DDBJ whole genome shotgun (WGS) entry which is preliminary data.</text>
</comment>
<dbReference type="Proteomes" id="UP000186601">
    <property type="component" value="Unassembled WGS sequence"/>
</dbReference>
<evidence type="ECO:0000256" key="1">
    <source>
        <dbReference type="SAM" id="MobiDB-lite"/>
    </source>
</evidence>
<dbReference type="EMBL" id="MLYV02000517">
    <property type="protein sequence ID" value="PSR87153.1"/>
    <property type="molecule type" value="Genomic_DNA"/>
</dbReference>
<accession>A0A2R6P977</accession>
<reference evidence="2 3" key="1">
    <citation type="submission" date="2018-02" db="EMBL/GenBank/DDBJ databases">
        <title>Genome sequence of the basidiomycete white-rot fungus Phlebia centrifuga.</title>
        <authorList>
            <person name="Granchi Z."/>
            <person name="Peng M."/>
            <person name="de Vries R.P."/>
            <person name="Hilden K."/>
            <person name="Makela M.R."/>
            <person name="Grigoriev I."/>
            <person name="Riley R."/>
        </authorList>
    </citation>
    <scope>NUCLEOTIDE SEQUENCE [LARGE SCALE GENOMIC DNA]</scope>
    <source>
        <strain evidence="2 3">FBCC195</strain>
    </source>
</reference>